<keyword evidence="2" id="KW-1185">Reference proteome</keyword>
<evidence type="ECO:0000313" key="2">
    <source>
        <dbReference type="Proteomes" id="UP001603857"/>
    </source>
</evidence>
<comment type="caution">
    <text evidence="1">The sequence shown here is derived from an EMBL/GenBank/DDBJ whole genome shotgun (WGS) entry which is preliminary data.</text>
</comment>
<dbReference type="Proteomes" id="UP001603857">
    <property type="component" value="Unassembled WGS sequence"/>
</dbReference>
<sequence>MPLCLRGNRSLVAPSFVGQQINRVSSHNQKISTNVTPTCWELFQKTHKITNGDRWVSSKT</sequence>
<gene>
    <name evidence="1" type="ORF">Fmac_005384</name>
</gene>
<accession>A0ABD1N7S2</accession>
<evidence type="ECO:0000313" key="1">
    <source>
        <dbReference type="EMBL" id="KAL2344099.1"/>
    </source>
</evidence>
<organism evidence="1 2">
    <name type="scientific">Flemingia macrophylla</name>
    <dbReference type="NCBI Taxonomy" id="520843"/>
    <lineage>
        <taxon>Eukaryota</taxon>
        <taxon>Viridiplantae</taxon>
        <taxon>Streptophyta</taxon>
        <taxon>Embryophyta</taxon>
        <taxon>Tracheophyta</taxon>
        <taxon>Spermatophyta</taxon>
        <taxon>Magnoliopsida</taxon>
        <taxon>eudicotyledons</taxon>
        <taxon>Gunneridae</taxon>
        <taxon>Pentapetalae</taxon>
        <taxon>rosids</taxon>
        <taxon>fabids</taxon>
        <taxon>Fabales</taxon>
        <taxon>Fabaceae</taxon>
        <taxon>Papilionoideae</taxon>
        <taxon>50 kb inversion clade</taxon>
        <taxon>NPAAA clade</taxon>
        <taxon>indigoferoid/millettioid clade</taxon>
        <taxon>Phaseoleae</taxon>
        <taxon>Flemingia</taxon>
    </lineage>
</organism>
<proteinExistence type="predicted"/>
<dbReference type="AlphaFoldDB" id="A0ABD1N7S2"/>
<reference evidence="1 2" key="1">
    <citation type="submission" date="2024-08" db="EMBL/GenBank/DDBJ databases">
        <title>Insights into the chromosomal genome structure of Flemingia macrophylla.</title>
        <authorList>
            <person name="Ding Y."/>
            <person name="Zhao Y."/>
            <person name="Bi W."/>
            <person name="Wu M."/>
            <person name="Zhao G."/>
            <person name="Gong Y."/>
            <person name="Li W."/>
            <person name="Zhang P."/>
        </authorList>
    </citation>
    <scope>NUCLEOTIDE SEQUENCE [LARGE SCALE GENOMIC DNA]</scope>
    <source>
        <strain evidence="1">DYQJB</strain>
        <tissue evidence="1">Leaf</tissue>
    </source>
</reference>
<name>A0ABD1N7S2_9FABA</name>
<dbReference type="EMBL" id="JBGMDY010000002">
    <property type="protein sequence ID" value="KAL2344099.1"/>
    <property type="molecule type" value="Genomic_DNA"/>
</dbReference>
<protein>
    <submittedName>
        <fullName evidence="1">Uncharacterized protein</fullName>
    </submittedName>
</protein>